<reference evidence="1" key="1">
    <citation type="journal article" date="2015" name="Proc. Natl. Acad. Sci. U.S.A.">
        <title>Networks of energetic and metabolic interactions define dynamics in microbial communities.</title>
        <authorList>
            <person name="Embree M."/>
            <person name="Liu J.K."/>
            <person name="Al-Bassam M.M."/>
            <person name="Zengler K."/>
        </authorList>
    </citation>
    <scope>NUCLEOTIDE SEQUENCE</scope>
</reference>
<sequence>MEDEISLLGRRLMLIILVHFFIDYKHNNKKEYLLVRKQPGGMALRGSSMEAVAGWFFVT</sequence>
<name>A0A0W8E210_9ZZZZ</name>
<protein>
    <submittedName>
        <fullName evidence="1">Uncharacterized protein</fullName>
    </submittedName>
</protein>
<dbReference type="AlphaFoldDB" id="A0A0W8E210"/>
<accession>A0A0W8E210</accession>
<organism evidence="1">
    <name type="scientific">hydrocarbon metagenome</name>
    <dbReference type="NCBI Taxonomy" id="938273"/>
    <lineage>
        <taxon>unclassified sequences</taxon>
        <taxon>metagenomes</taxon>
        <taxon>ecological metagenomes</taxon>
    </lineage>
</organism>
<dbReference type="EMBL" id="LNQE01001918">
    <property type="protein sequence ID" value="KUG02481.1"/>
    <property type="molecule type" value="Genomic_DNA"/>
</dbReference>
<evidence type="ECO:0000313" key="1">
    <source>
        <dbReference type="EMBL" id="KUG02481.1"/>
    </source>
</evidence>
<gene>
    <name evidence="1" type="ORF">ASZ90_020113</name>
</gene>
<comment type="caution">
    <text evidence="1">The sequence shown here is derived from an EMBL/GenBank/DDBJ whole genome shotgun (WGS) entry which is preliminary data.</text>
</comment>
<proteinExistence type="predicted"/>